<feature type="signal peptide" evidence="1">
    <location>
        <begin position="1"/>
        <end position="22"/>
    </location>
</feature>
<protein>
    <recommendedName>
        <fullName evidence="4">DUF3575 domain-containing protein</fullName>
    </recommendedName>
</protein>
<accession>A0ABT1FH99</accession>
<evidence type="ECO:0000256" key="1">
    <source>
        <dbReference type="SAM" id="SignalP"/>
    </source>
</evidence>
<dbReference type="EMBL" id="JAMZEL010000001">
    <property type="protein sequence ID" value="MCP1381142.1"/>
    <property type="molecule type" value="Genomic_DNA"/>
</dbReference>
<sequence length="207" mass="24034">MQKKILWIGLALALASSLQVNAQYAKTDSTYKRWFVGSTLFLLGNFDQVNPPGFAQLNFGYRITGKDVISLELITWKHAWPLGINPFYNEAYGTPEEKYPGYIREFGIGLAYQRYFWKGLYAAVHVTPMWQKYKNENGDKVGKGFIIFNTYRIGYHIKLFKDRVFIEPSLGIAGRPYFTEMPNGFKEKDDKWPKWTPEPGLHFGFNF</sequence>
<evidence type="ECO:0000313" key="2">
    <source>
        <dbReference type="EMBL" id="MCP1381142.1"/>
    </source>
</evidence>
<keyword evidence="3" id="KW-1185">Reference proteome</keyword>
<gene>
    <name evidence="2" type="ORF">NCI00_01850</name>
</gene>
<comment type="caution">
    <text evidence="2">The sequence shown here is derived from an EMBL/GenBank/DDBJ whole genome shotgun (WGS) entry which is preliminary data.</text>
</comment>
<feature type="chain" id="PRO_5045091608" description="DUF3575 domain-containing protein" evidence="1">
    <location>
        <begin position="23"/>
        <end position="207"/>
    </location>
</feature>
<keyword evidence="1" id="KW-0732">Signal</keyword>
<dbReference type="Proteomes" id="UP001204772">
    <property type="component" value="Unassembled WGS sequence"/>
</dbReference>
<evidence type="ECO:0000313" key="3">
    <source>
        <dbReference type="Proteomes" id="UP001204772"/>
    </source>
</evidence>
<evidence type="ECO:0008006" key="4">
    <source>
        <dbReference type="Google" id="ProtNLM"/>
    </source>
</evidence>
<dbReference type="RefSeq" id="WP_253524396.1">
    <property type="nucleotide sequence ID" value="NZ_JAMZEL010000001.1"/>
</dbReference>
<name>A0ABT1FH99_9BACT</name>
<proteinExistence type="predicted"/>
<organism evidence="2 3">
    <name type="scientific">Runella salmonicolor</name>
    <dbReference type="NCBI Taxonomy" id="2950278"/>
    <lineage>
        <taxon>Bacteria</taxon>
        <taxon>Pseudomonadati</taxon>
        <taxon>Bacteroidota</taxon>
        <taxon>Cytophagia</taxon>
        <taxon>Cytophagales</taxon>
        <taxon>Spirosomataceae</taxon>
        <taxon>Runella</taxon>
    </lineage>
</organism>
<reference evidence="2 3" key="1">
    <citation type="submission" date="2022-06" db="EMBL/GenBank/DDBJ databases">
        <title>Runella sp. S5 genome sequencing.</title>
        <authorList>
            <person name="Park S."/>
        </authorList>
    </citation>
    <scope>NUCLEOTIDE SEQUENCE [LARGE SCALE GENOMIC DNA]</scope>
    <source>
        <strain evidence="2 3">S5</strain>
    </source>
</reference>